<organism evidence="11 12">
    <name type="scientific">Ameca splendens</name>
    <dbReference type="NCBI Taxonomy" id="208324"/>
    <lineage>
        <taxon>Eukaryota</taxon>
        <taxon>Metazoa</taxon>
        <taxon>Chordata</taxon>
        <taxon>Craniata</taxon>
        <taxon>Vertebrata</taxon>
        <taxon>Euteleostomi</taxon>
        <taxon>Actinopterygii</taxon>
        <taxon>Neopterygii</taxon>
        <taxon>Teleostei</taxon>
        <taxon>Neoteleostei</taxon>
        <taxon>Acanthomorphata</taxon>
        <taxon>Ovalentaria</taxon>
        <taxon>Atherinomorphae</taxon>
        <taxon>Cyprinodontiformes</taxon>
        <taxon>Goodeidae</taxon>
        <taxon>Ameca</taxon>
    </lineage>
</organism>
<dbReference type="EMBL" id="JAHRIP010066441">
    <property type="protein sequence ID" value="MEQ2306656.1"/>
    <property type="molecule type" value="Genomic_DNA"/>
</dbReference>
<dbReference type="PROSITE" id="PS50119">
    <property type="entry name" value="ZF_BBOX"/>
    <property type="match status" value="1"/>
</dbReference>
<feature type="domain" description="RING-type" evidence="8">
    <location>
        <begin position="8"/>
        <end position="48"/>
    </location>
</feature>
<name>A0ABV0ZKQ8_9TELE</name>
<dbReference type="Gene3D" id="2.60.120.920">
    <property type="match status" value="1"/>
</dbReference>
<evidence type="ECO:0000259" key="9">
    <source>
        <dbReference type="PROSITE" id="PS50119"/>
    </source>
</evidence>
<keyword evidence="6" id="KW-0862">Zinc</keyword>
<gene>
    <name evidence="11" type="ORF">AMECASPLE_010491</name>
</gene>
<dbReference type="Pfam" id="PF00097">
    <property type="entry name" value="zf-C3HC4"/>
    <property type="match status" value="1"/>
</dbReference>
<dbReference type="PRINTS" id="PR01407">
    <property type="entry name" value="BUTYPHLNCDUF"/>
</dbReference>
<dbReference type="Proteomes" id="UP001469553">
    <property type="component" value="Unassembled WGS sequence"/>
</dbReference>
<keyword evidence="5 7" id="KW-0863">Zinc-finger</keyword>
<dbReference type="SMART" id="SM00184">
    <property type="entry name" value="RING"/>
    <property type="match status" value="1"/>
</dbReference>
<sequence>MSEENLLCCICNDIFTDPVVLRCSHSFCKDCVQEWWSTKQVQMCPLCNKIDFSRHLPSNLALKNLCDDFLLRRKQETSEPLCTLHSEKLKLFCQDHQQLICVVCRDSREHKKHRFSPVNEAAQHYKEQLLQSVKPLREKQLLFKQVKETFDKAAVHIKVQLQKTEKKIMQQFKNLHQFLQDEEKAKIAALKSEEKQKSKVIREKIVDLCRDITALSDTIRATEEETRAADVLFLQNHQQATESVQQHLQLEVPELISGALIDEAKHLANMTYNTWMKMKEMVSFSPVILDPNTAHPELILSEDLTSVTSGQKFKPPDIPERFDQSCCVLGSEGFHSGCHSWDVEVRSDASWGVGVVNESVHRKGQTQTGYWELSFIGGKYLAASRPIPDKVLPVEKLQKVRVQLDWEKGKLSFFDLDTKKLIYTFKHAFTEKLFPYIGTKSKLPLKILPNNFSVTPDDVTLSAGFWPL</sequence>
<dbReference type="SUPFAM" id="SSF57845">
    <property type="entry name" value="B-box zinc-binding domain"/>
    <property type="match status" value="1"/>
</dbReference>
<comment type="similarity">
    <text evidence="2">Belongs to the TRIM/RBCC family.</text>
</comment>
<evidence type="ECO:0000256" key="1">
    <source>
        <dbReference type="ARBA" id="ARBA00004496"/>
    </source>
</evidence>
<dbReference type="InterPro" id="IPR003879">
    <property type="entry name" value="Butyrophylin_SPRY"/>
</dbReference>
<dbReference type="Gene3D" id="3.30.160.60">
    <property type="entry name" value="Classic Zinc Finger"/>
    <property type="match status" value="1"/>
</dbReference>
<dbReference type="InterPro" id="IPR017907">
    <property type="entry name" value="Znf_RING_CS"/>
</dbReference>
<keyword evidence="3" id="KW-0963">Cytoplasm</keyword>
<evidence type="ECO:0000256" key="4">
    <source>
        <dbReference type="ARBA" id="ARBA00022723"/>
    </source>
</evidence>
<proteinExistence type="inferred from homology"/>
<evidence type="ECO:0000256" key="3">
    <source>
        <dbReference type="ARBA" id="ARBA00022490"/>
    </source>
</evidence>
<dbReference type="PROSITE" id="PS00518">
    <property type="entry name" value="ZF_RING_1"/>
    <property type="match status" value="1"/>
</dbReference>
<feature type="domain" description="B30.2/SPRY" evidence="10">
    <location>
        <begin position="267"/>
        <end position="457"/>
    </location>
</feature>
<dbReference type="PROSITE" id="PS50188">
    <property type="entry name" value="B302_SPRY"/>
    <property type="match status" value="1"/>
</dbReference>
<evidence type="ECO:0000259" key="10">
    <source>
        <dbReference type="PROSITE" id="PS50188"/>
    </source>
</evidence>
<dbReference type="Gene3D" id="3.30.40.10">
    <property type="entry name" value="Zinc/RING finger domain, C3HC4 (zinc finger)"/>
    <property type="match status" value="1"/>
</dbReference>
<dbReference type="PANTHER" id="PTHR24103">
    <property type="entry name" value="E3 UBIQUITIN-PROTEIN LIGASE TRIM"/>
    <property type="match status" value="1"/>
</dbReference>
<dbReference type="InterPro" id="IPR050143">
    <property type="entry name" value="TRIM/RBCC"/>
</dbReference>
<dbReference type="InterPro" id="IPR018957">
    <property type="entry name" value="Znf_C3HC4_RING-type"/>
</dbReference>
<comment type="caution">
    <text evidence="11">The sequence shown here is derived from an EMBL/GenBank/DDBJ whole genome shotgun (WGS) entry which is preliminary data.</text>
</comment>
<protein>
    <recommendedName>
        <fullName evidence="13">Tripartite motif-containing protein 35</fullName>
    </recommendedName>
</protein>
<dbReference type="InterPro" id="IPR001870">
    <property type="entry name" value="B30.2/SPRY"/>
</dbReference>
<evidence type="ECO:0000313" key="12">
    <source>
        <dbReference type="Proteomes" id="UP001469553"/>
    </source>
</evidence>
<dbReference type="SMART" id="SM00449">
    <property type="entry name" value="SPRY"/>
    <property type="match status" value="1"/>
</dbReference>
<dbReference type="Pfam" id="PF00643">
    <property type="entry name" value="zf-B_box"/>
    <property type="match status" value="1"/>
</dbReference>
<dbReference type="SMART" id="SM00589">
    <property type="entry name" value="PRY"/>
    <property type="match status" value="1"/>
</dbReference>
<evidence type="ECO:0008006" key="13">
    <source>
        <dbReference type="Google" id="ProtNLM"/>
    </source>
</evidence>
<dbReference type="CDD" id="cd12893">
    <property type="entry name" value="SPRY_PRY_TRIM35"/>
    <property type="match status" value="1"/>
</dbReference>
<evidence type="ECO:0000256" key="2">
    <source>
        <dbReference type="ARBA" id="ARBA00008518"/>
    </source>
</evidence>
<feature type="domain" description="B box-type" evidence="9">
    <location>
        <begin position="77"/>
        <end position="118"/>
    </location>
</feature>
<dbReference type="PROSITE" id="PS50089">
    <property type="entry name" value="ZF_RING_2"/>
    <property type="match status" value="1"/>
</dbReference>
<dbReference type="InterPro" id="IPR000315">
    <property type="entry name" value="Znf_B-box"/>
</dbReference>
<evidence type="ECO:0000259" key="8">
    <source>
        <dbReference type="PROSITE" id="PS50089"/>
    </source>
</evidence>
<dbReference type="SMART" id="SM00336">
    <property type="entry name" value="BBOX"/>
    <property type="match status" value="1"/>
</dbReference>
<dbReference type="InterPro" id="IPR001841">
    <property type="entry name" value="Znf_RING"/>
</dbReference>
<reference evidence="11 12" key="1">
    <citation type="submission" date="2021-06" db="EMBL/GenBank/DDBJ databases">
        <authorList>
            <person name="Palmer J.M."/>
        </authorList>
    </citation>
    <scope>NUCLEOTIDE SEQUENCE [LARGE SCALE GENOMIC DNA]</scope>
    <source>
        <strain evidence="11 12">AS_MEX2019</strain>
        <tissue evidence="11">Muscle</tissue>
    </source>
</reference>
<dbReference type="InterPro" id="IPR003877">
    <property type="entry name" value="SPRY_dom"/>
</dbReference>
<dbReference type="InterPro" id="IPR013320">
    <property type="entry name" value="ConA-like_dom_sf"/>
</dbReference>
<keyword evidence="4" id="KW-0479">Metal-binding</keyword>
<comment type="subcellular location">
    <subcellularLocation>
        <location evidence="1">Cytoplasm</location>
    </subcellularLocation>
</comment>
<dbReference type="InterPro" id="IPR043136">
    <property type="entry name" value="B30.2/SPRY_sf"/>
</dbReference>
<evidence type="ECO:0000256" key="6">
    <source>
        <dbReference type="ARBA" id="ARBA00022833"/>
    </source>
</evidence>
<dbReference type="Pfam" id="PF13765">
    <property type="entry name" value="PRY"/>
    <property type="match status" value="1"/>
</dbReference>
<evidence type="ECO:0000313" key="11">
    <source>
        <dbReference type="EMBL" id="MEQ2306656.1"/>
    </source>
</evidence>
<dbReference type="SUPFAM" id="SSF57850">
    <property type="entry name" value="RING/U-box"/>
    <property type="match status" value="1"/>
</dbReference>
<dbReference type="Pfam" id="PF00622">
    <property type="entry name" value="SPRY"/>
    <property type="match status" value="1"/>
</dbReference>
<dbReference type="InterPro" id="IPR006574">
    <property type="entry name" value="PRY"/>
</dbReference>
<dbReference type="InterPro" id="IPR013083">
    <property type="entry name" value="Znf_RING/FYVE/PHD"/>
</dbReference>
<evidence type="ECO:0000256" key="5">
    <source>
        <dbReference type="ARBA" id="ARBA00022771"/>
    </source>
</evidence>
<keyword evidence="12" id="KW-1185">Reference proteome</keyword>
<evidence type="ECO:0000256" key="7">
    <source>
        <dbReference type="PROSITE-ProRule" id="PRU00024"/>
    </source>
</evidence>
<dbReference type="SUPFAM" id="SSF49899">
    <property type="entry name" value="Concanavalin A-like lectins/glucanases"/>
    <property type="match status" value="1"/>
</dbReference>
<accession>A0ABV0ZKQ8</accession>